<evidence type="ECO:0000313" key="2">
    <source>
        <dbReference type="EMBL" id="KAJ1176484.1"/>
    </source>
</evidence>
<dbReference type="EMBL" id="JANPWB010000006">
    <property type="protein sequence ID" value="KAJ1176484.1"/>
    <property type="molecule type" value="Genomic_DNA"/>
</dbReference>
<accession>A0AAV7TKL9</accession>
<comment type="caution">
    <text evidence="2">The sequence shown here is derived from an EMBL/GenBank/DDBJ whole genome shotgun (WGS) entry which is preliminary data.</text>
</comment>
<name>A0AAV7TKL9_PLEWA</name>
<proteinExistence type="predicted"/>
<dbReference type="Proteomes" id="UP001066276">
    <property type="component" value="Chromosome 3_2"/>
</dbReference>
<feature type="region of interest" description="Disordered" evidence="1">
    <location>
        <begin position="52"/>
        <end position="119"/>
    </location>
</feature>
<gene>
    <name evidence="2" type="ORF">NDU88_001764</name>
</gene>
<reference evidence="2" key="1">
    <citation type="journal article" date="2022" name="bioRxiv">
        <title>Sequencing and chromosome-scale assembly of the giantPleurodeles waltlgenome.</title>
        <authorList>
            <person name="Brown T."/>
            <person name="Elewa A."/>
            <person name="Iarovenko S."/>
            <person name="Subramanian E."/>
            <person name="Araus A.J."/>
            <person name="Petzold A."/>
            <person name="Susuki M."/>
            <person name="Suzuki K.-i.T."/>
            <person name="Hayashi T."/>
            <person name="Toyoda A."/>
            <person name="Oliveira C."/>
            <person name="Osipova E."/>
            <person name="Leigh N.D."/>
            <person name="Simon A."/>
            <person name="Yun M.H."/>
        </authorList>
    </citation>
    <scope>NUCLEOTIDE SEQUENCE</scope>
    <source>
        <strain evidence="2">20211129_DDA</strain>
        <tissue evidence="2">Liver</tissue>
    </source>
</reference>
<protein>
    <submittedName>
        <fullName evidence="2">Uncharacterized protein</fullName>
    </submittedName>
</protein>
<dbReference type="AlphaFoldDB" id="A0AAV7TKL9"/>
<keyword evidence="3" id="KW-1185">Reference proteome</keyword>
<feature type="region of interest" description="Disordered" evidence="1">
    <location>
        <begin position="1"/>
        <end position="25"/>
    </location>
</feature>
<feature type="compositionally biased region" description="Polar residues" evidence="1">
    <location>
        <begin position="90"/>
        <end position="99"/>
    </location>
</feature>
<evidence type="ECO:0000313" key="3">
    <source>
        <dbReference type="Proteomes" id="UP001066276"/>
    </source>
</evidence>
<evidence type="ECO:0000256" key="1">
    <source>
        <dbReference type="SAM" id="MobiDB-lite"/>
    </source>
</evidence>
<organism evidence="2 3">
    <name type="scientific">Pleurodeles waltl</name>
    <name type="common">Iberian ribbed newt</name>
    <dbReference type="NCBI Taxonomy" id="8319"/>
    <lineage>
        <taxon>Eukaryota</taxon>
        <taxon>Metazoa</taxon>
        <taxon>Chordata</taxon>
        <taxon>Craniata</taxon>
        <taxon>Vertebrata</taxon>
        <taxon>Euteleostomi</taxon>
        <taxon>Amphibia</taxon>
        <taxon>Batrachia</taxon>
        <taxon>Caudata</taxon>
        <taxon>Salamandroidea</taxon>
        <taxon>Salamandridae</taxon>
        <taxon>Pleurodelinae</taxon>
        <taxon>Pleurodeles</taxon>
    </lineage>
</organism>
<sequence>MGACDGSLRSDPHTSRACSDTATFRPEATRVNGSLIGPLPPPRDLTMVKTGIPPFPEEKFGSWSWNNPELANAEDWTDREDADRGATETAFRTSGTTLDSGAEESHCKTEDRWPRGAYD</sequence>
<feature type="compositionally biased region" description="Basic and acidic residues" evidence="1">
    <location>
        <begin position="103"/>
        <end position="119"/>
    </location>
</feature>